<feature type="transmembrane region" description="Helical" evidence="1">
    <location>
        <begin position="12"/>
        <end position="37"/>
    </location>
</feature>
<evidence type="ECO:0000313" key="3">
    <source>
        <dbReference type="EMBL" id="QWS70917.1"/>
    </source>
</evidence>
<reference evidence="3" key="3">
    <citation type="submission" date="2021-05" db="EMBL/GenBank/DDBJ databases">
        <title>Genome sequence of the Spodoptera frugiperda multiple nucleopolyhedrovirus (SfMNPV) isolated from the fall armyworm, Spodoptera frugiperda, in Nigeria, Africa.</title>
        <authorList>
            <person name="Wennmann J.T."/>
            <person name="Tepa-Yotto G.T."/>
            <person name="Jehle J.A."/>
            <person name="Goergen G."/>
        </authorList>
    </citation>
    <scope>NUCLEOTIDE SEQUENCE</scope>
    <source>
        <strain evidence="3">KA1</strain>
    </source>
</reference>
<sequence length="88" mass="10544">MNFWTSNNNEVSVLFMLSFFVLSICMCISLTFLWLGLFSKLFMWFFFFDCSRRSSLINTYNFRTTPCAKVLVCTCRWFRRPPFITSGR</sequence>
<organism evidence="2">
    <name type="scientific">Spodoptera frugiperda nuclear polyhedrosis virus</name>
    <name type="common">SfNPV</name>
    <dbReference type="NCBI Taxonomy" id="10455"/>
    <lineage>
        <taxon>Viruses</taxon>
        <taxon>Viruses incertae sedis</taxon>
        <taxon>Naldaviricetes</taxon>
        <taxon>Lefavirales</taxon>
        <taxon>Baculoviridae</taxon>
        <taxon>Alphabaculovirus</taxon>
        <taxon>Alphabaculovirus spofrugiperdae</taxon>
    </lineage>
</organism>
<name>B2KWT9_NPVSF</name>
<organismHost>
    <name type="scientific">Lepidoptera</name>
    <name type="common">moths &amp; butterflies</name>
    <dbReference type="NCBI Taxonomy" id="7088"/>
</organismHost>
<protein>
    <submittedName>
        <fullName evidence="2">Uncharacterized protein</fullName>
    </submittedName>
</protein>
<gene>
    <name evidence="3" type="primary">hypothetical protein</name>
</gene>
<keyword evidence="1" id="KW-1133">Transmembrane helix</keyword>
<accession>B2KWT9</accession>
<keyword evidence="1" id="KW-0812">Transmembrane</keyword>
<reference evidence="2" key="2">
    <citation type="journal article" date="2008" name="J. Gen. Virol.">
        <title>Analysis of the genome of Spodoptera frugiperda nucleopolyhedrovirus (SfMNPV-19) and of the high genomic heterogeneity in group II nucleopolyhedroviruses.</title>
        <authorList>
            <person name="Wolff J.L."/>
            <person name="Valicente F.H."/>
            <person name="Martins R."/>
            <person name="Oliveira J.V."/>
            <person name="Zanotto P.M."/>
        </authorList>
    </citation>
    <scope>NUCLEOTIDE SEQUENCE</scope>
    <source>
        <strain evidence="2">19</strain>
    </source>
</reference>
<reference evidence="2" key="1">
    <citation type="submission" date="2007-10" db="EMBL/GenBank/DDBJ databases">
        <authorList>
            <person name="Wolff J.L.C."/>
            <person name="Valicente F.H."/>
            <person name="Oliveira J.V.C."/>
            <person name="Zanotto P.M.A."/>
        </authorList>
    </citation>
    <scope>NUCLEOTIDE SEQUENCE</scope>
    <source>
        <strain evidence="2">19</strain>
    </source>
</reference>
<dbReference type="EMBL" id="MZ292981">
    <property type="protein sequence ID" value="QWS70917.1"/>
    <property type="molecule type" value="Genomic_DNA"/>
</dbReference>
<proteinExistence type="predicted"/>
<evidence type="ECO:0000313" key="2">
    <source>
        <dbReference type="EMBL" id="ACA02563.1"/>
    </source>
</evidence>
<keyword evidence="1" id="KW-0472">Membrane</keyword>
<evidence type="ECO:0000256" key="1">
    <source>
        <dbReference type="SAM" id="Phobius"/>
    </source>
</evidence>
<dbReference type="EMBL" id="EU258200">
    <property type="protein sequence ID" value="ACA02563.1"/>
    <property type="molecule type" value="Genomic_DNA"/>
</dbReference>